<evidence type="ECO:0000259" key="7">
    <source>
        <dbReference type="SMART" id="SM00642"/>
    </source>
</evidence>
<evidence type="ECO:0000256" key="3">
    <source>
        <dbReference type="ARBA" id="ARBA00022679"/>
    </source>
</evidence>
<feature type="domain" description="Glycosyl hydrolase family 13 catalytic" evidence="7">
    <location>
        <begin position="206"/>
        <end position="562"/>
    </location>
</feature>
<feature type="binding site" evidence="6">
    <location>
        <begin position="529"/>
        <end position="530"/>
    </location>
    <ligand>
        <name>alpha-maltose 1-phosphate</name>
        <dbReference type="ChEBI" id="CHEBI:63576"/>
    </ligand>
</feature>
<dbReference type="SMART" id="SM00642">
    <property type="entry name" value="Aamy"/>
    <property type="match status" value="1"/>
</dbReference>
<proteinExistence type="inferred from homology"/>
<comment type="catalytic activity">
    <reaction evidence="5 6">
        <text>alpha-maltose 1-phosphate + [(1-&gt;4)-alpha-D-glucosyl](n) = [(1-&gt;4)-alpha-D-glucosyl](n+2) + phosphate</text>
        <dbReference type="Rhea" id="RHEA:42692"/>
        <dbReference type="Rhea" id="RHEA-COMP:9584"/>
        <dbReference type="Rhea" id="RHEA-COMP:10183"/>
        <dbReference type="ChEBI" id="CHEBI:15444"/>
        <dbReference type="ChEBI" id="CHEBI:43474"/>
        <dbReference type="ChEBI" id="CHEBI:63576"/>
        <dbReference type="EC" id="2.4.99.16"/>
    </reaction>
</comment>
<dbReference type="AlphaFoldDB" id="A0A967B4X1"/>
<comment type="caution">
    <text evidence="8">The sequence shown here is derived from an EMBL/GenBank/DDBJ whole genome shotgun (WGS) entry which is preliminary data.</text>
</comment>
<comment type="function">
    <text evidence="6">Maltosyltransferase that uses maltose 1-phosphate (M1P) as the sugar donor to elongate linear or branched alpha-(1-&gt;4)-glucans. Is involved in a branched alpha-glucan biosynthetic pathway from trehalose, together with TreS, Mak and GlgB.</text>
</comment>
<dbReference type="CDD" id="cd11344">
    <property type="entry name" value="AmyAc_GlgE_like"/>
    <property type="match status" value="1"/>
</dbReference>
<feature type="binding site" evidence="6">
    <location>
        <position position="355"/>
    </location>
    <ligand>
        <name>alpha-maltose 1-phosphate</name>
        <dbReference type="ChEBI" id="CHEBI:63576"/>
    </ligand>
</feature>
<feature type="site" description="Transition state stabilizer" evidence="6">
    <location>
        <position position="476"/>
    </location>
</feature>
<dbReference type="InterPro" id="IPR017853">
    <property type="entry name" value="GH"/>
</dbReference>
<dbReference type="InterPro" id="IPR013780">
    <property type="entry name" value="Glyco_hydro_b"/>
</dbReference>
<evidence type="ECO:0000313" key="8">
    <source>
        <dbReference type="EMBL" id="NHN55692.1"/>
    </source>
</evidence>
<accession>A0A967B4X1</accession>
<dbReference type="SUPFAM" id="SSF51011">
    <property type="entry name" value="Glycosyl hydrolase domain"/>
    <property type="match status" value="1"/>
</dbReference>
<dbReference type="Gene3D" id="3.20.20.80">
    <property type="entry name" value="Glycosidases"/>
    <property type="match status" value="1"/>
</dbReference>
<protein>
    <recommendedName>
        <fullName evidence="6">Alpha-1,4-glucan:maltose-1-phosphate maltosyltransferase</fullName>
        <shortName evidence="6">GMPMT</shortName>
        <ecNumber evidence="6">2.4.99.16</ecNumber>
    </recommendedName>
    <alternativeName>
        <fullName evidence="6">(1-&gt;4)-alpha-D-glucan:maltose-1-phosphate alpha-D-maltosyltransferase</fullName>
    </alternativeName>
</protein>
<feature type="binding site" evidence="6">
    <location>
        <position position="260"/>
    </location>
    <ligand>
        <name>alpha-maltose 1-phosphate</name>
        <dbReference type="ChEBI" id="CHEBI:63576"/>
    </ligand>
</feature>
<dbReference type="EMBL" id="JAAOIV010000005">
    <property type="protein sequence ID" value="NHN55692.1"/>
    <property type="molecule type" value="Genomic_DNA"/>
</dbReference>
<gene>
    <name evidence="6" type="primary">glgE</name>
    <name evidence="8" type="ORF">G9U51_07870</name>
</gene>
<dbReference type="GO" id="GO:0030979">
    <property type="term" value="P:alpha-glucan biosynthetic process"/>
    <property type="evidence" value="ECO:0007669"/>
    <property type="project" value="UniProtKB-UniRule"/>
</dbReference>
<evidence type="ECO:0000256" key="1">
    <source>
        <dbReference type="ARBA" id="ARBA00011738"/>
    </source>
</evidence>
<dbReference type="GO" id="GO:0016758">
    <property type="term" value="F:hexosyltransferase activity"/>
    <property type="evidence" value="ECO:0007669"/>
    <property type="project" value="UniProtKB-UniRule"/>
</dbReference>
<feature type="binding site" evidence="6">
    <location>
        <position position="320"/>
    </location>
    <ligand>
        <name>alpha-maltose 1-phosphate</name>
        <dbReference type="ChEBI" id="CHEBI:63576"/>
    </ligand>
</feature>
<keyword evidence="9" id="KW-1185">Reference proteome</keyword>
<sequence length="663" mass="74630">MDASPRPIGRIPVQDVQPIVDGGALPTTSVVDEPFEISATVFREGHDAVNATLVLTDPDGAETALPMTCTNPGLDHWVRTVEAPTEGRWTFRVEGWSDPYGTWEHDATIKVHAGVDTELMLEEGARVLERALREVDHTDADRTTLEQAVTTLRDTDQDALARLHGGTDEAVAEVMHRAPLRDSVSPSPTYLWLVERERALTGAWYEIFPRSEGAHVDPATGKWVSGTFRTAAKRLPAIAAMGFDVVYLTPVHPIGEVNRKGPNNTLTAGPDDPGSPYAIGSKDGGHDALHPDLGDWDDFDFFVAQAKANGLEVALDIALQCAPDHPWVTEHPEWFTTRADGTIAFAENPPKKYQDIYPLNFDNDPEGIDAEMRRVIQVWIDHGVKIFRVDNPHTKPVEFWQWLIDDVAADHPDVIWLAEAFTRPAMMHTLAKIGFQQSYTYYAWRNDAKELREYAESLATESAHYMRPSFWPTTHDILTPYMQFGGPTAWKLRAALAATLVPTYGIYAGYELQEHVARPGAEEQIDNEKYEYKNRHWEDYEPSGPKYGESLAPYLTKLNAIRRDHPSLGLLRNLRFHEADDDQLLVFSKRRGDDTIIVVANCDPHSTRESWIHLDPEELGLQPGEGFIAHDLITDAEWHWGEHNWVRLGVDAEPIHIVHVRRF</sequence>
<dbReference type="Gene3D" id="1.20.58.80">
    <property type="entry name" value="Phosphotransferase system, lactose/cellobiose-type IIA subunit"/>
    <property type="match status" value="1"/>
</dbReference>
<comment type="similarity">
    <text evidence="6">Belongs to the glycosyl hydrolase 13 family. GlgE subfamily.</text>
</comment>
<feature type="active site" description="Nucleophile" evidence="6">
    <location>
        <position position="390"/>
    </location>
</feature>
<dbReference type="Gene3D" id="2.60.40.1180">
    <property type="entry name" value="Golgi alpha-mannosidase II"/>
    <property type="match status" value="1"/>
</dbReference>
<dbReference type="PANTHER" id="PTHR47786:SF2">
    <property type="entry name" value="GLYCOSYL HYDROLASE FAMILY 13 CATALYTIC DOMAIN-CONTAINING PROTEIN"/>
    <property type="match status" value="1"/>
</dbReference>
<dbReference type="SUPFAM" id="SSF51445">
    <property type="entry name" value="(Trans)glycosidases"/>
    <property type="match status" value="1"/>
</dbReference>
<evidence type="ECO:0000256" key="2">
    <source>
        <dbReference type="ARBA" id="ARBA00022676"/>
    </source>
</evidence>
<name>A0A967B4X1_9MICO</name>
<dbReference type="GO" id="GO:0004553">
    <property type="term" value="F:hydrolase activity, hydrolyzing O-glycosyl compounds"/>
    <property type="evidence" value="ECO:0007669"/>
    <property type="project" value="InterPro"/>
</dbReference>
<comment type="subunit">
    <text evidence="1 6">Homodimer.</text>
</comment>
<evidence type="ECO:0000256" key="4">
    <source>
        <dbReference type="ARBA" id="ARBA00023277"/>
    </source>
</evidence>
<feature type="binding site" evidence="6">
    <location>
        <position position="391"/>
    </location>
    <ligand>
        <name>alpha-maltose 1-phosphate</name>
        <dbReference type="ChEBI" id="CHEBI:63576"/>
    </ligand>
</feature>
<dbReference type="HAMAP" id="MF_02124">
    <property type="entry name" value="GlgE"/>
    <property type="match status" value="1"/>
</dbReference>
<feature type="active site" description="Proton donor" evidence="6">
    <location>
        <position position="419"/>
    </location>
</feature>
<dbReference type="InterPro" id="IPR013783">
    <property type="entry name" value="Ig-like_fold"/>
</dbReference>
<keyword evidence="4 6" id="KW-0119">Carbohydrate metabolism</keyword>
<dbReference type="InterPro" id="IPR021828">
    <property type="entry name" value="GlgE_dom_N/S"/>
</dbReference>
<dbReference type="InterPro" id="IPR006047">
    <property type="entry name" value="GH13_cat_dom"/>
</dbReference>
<dbReference type="Pfam" id="PF21702">
    <property type="entry name" value="GLGE_C"/>
    <property type="match status" value="1"/>
</dbReference>
<evidence type="ECO:0000313" key="9">
    <source>
        <dbReference type="Proteomes" id="UP000744769"/>
    </source>
</evidence>
<organism evidence="8 9">
    <name type="scientific">Metallococcus carri</name>
    <dbReference type="NCBI Taxonomy" id="1656884"/>
    <lineage>
        <taxon>Bacteria</taxon>
        <taxon>Bacillati</taxon>
        <taxon>Actinomycetota</taxon>
        <taxon>Actinomycetes</taxon>
        <taxon>Micrococcales</taxon>
        <taxon>Dermacoccaceae</taxon>
        <taxon>Metallococcus</taxon>
    </lineage>
</organism>
<keyword evidence="2 6" id="KW-0328">Glycosyltransferase</keyword>
<dbReference type="InterPro" id="IPR026585">
    <property type="entry name" value="GlgE"/>
</dbReference>
<keyword evidence="3 6" id="KW-0808">Transferase</keyword>
<reference evidence="8" key="1">
    <citation type="submission" date="2020-03" db="EMBL/GenBank/DDBJ databases">
        <title>Draft sequencing of Calidifontibacter sp. DB0510.</title>
        <authorList>
            <person name="Kim D.-U."/>
        </authorList>
    </citation>
    <scope>NUCLEOTIDE SEQUENCE</scope>
    <source>
        <strain evidence="8">DB0510</strain>
    </source>
</reference>
<dbReference type="Proteomes" id="UP000744769">
    <property type="component" value="Unassembled WGS sequence"/>
</dbReference>
<evidence type="ECO:0000256" key="5">
    <source>
        <dbReference type="ARBA" id="ARBA00048735"/>
    </source>
</evidence>
<dbReference type="Gene3D" id="2.60.40.10">
    <property type="entry name" value="Immunoglobulins"/>
    <property type="match status" value="1"/>
</dbReference>
<dbReference type="Pfam" id="PF11896">
    <property type="entry name" value="GlgE_dom_N_S"/>
    <property type="match status" value="1"/>
</dbReference>
<dbReference type="InterPro" id="IPR049171">
    <property type="entry name" value="GLGE_C"/>
</dbReference>
<dbReference type="RefSeq" id="WP_166196178.1">
    <property type="nucleotide sequence ID" value="NZ_JAAOIV010000005.1"/>
</dbReference>
<dbReference type="EC" id="2.4.99.16" evidence="6"/>
<dbReference type="PANTHER" id="PTHR47786">
    <property type="entry name" value="ALPHA-1,4-GLUCAN:MALTOSE-1-PHOSPHATE MALTOSYLTRANSFERASE"/>
    <property type="match status" value="1"/>
</dbReference>
<evidence type="ECO:0000256" key="6">
    <source>
        <dbReference type="HAMAP-Rule" id="MF_02124"/>
    </source>
</evidence>